<keyword evidence="2" id="KW-1185">Reference proteome</keyword>
<evidence type="ECO:0000313" key="1">
    <source>
        <dbReference type="EMBL" id="CAK0842077.1"/>
    </source>
</evidence>
<name>A0ABN9TA72_9DINO</name>
<organism evidence="1 2">
    <name type="scientific">Prorocentrum cordatum</name>
    <dbReference type="NCBI Taxonomy" id="2364126"/>
    <lineage>
        <taxon>Eukaryota</taxon>
        <taxon>Sar</taxon>
        <taxon>Alveolata</taxon>
        <taxon>Dinophyceae</taxon>
        <taxon>Prorocentrales</taxon>
        <taxon>Prorocentraceae</taxon>
        <taxon>Prorocentrum</taxon>
    </lineage>
</organism>
<gene>
    <name evidence="1" type="ORF">PCOR1329_LOCUS37115</name>
</gene>
<sequence>RPLSGLLPASAAGRSLRSFFPDQSAVPSPILSNAVYMLTKQLAQSRVQMRLMMCQIKHMAKRNRDMRGRMEHLQQAAAEGIQIDNRNAARGEAAIQVANDGSG</sequence>
<comment type="caution">
    <text evidence="1">The sequence shown here is derived from an EMBL/GenBank/DDBJ whole genome shotgun (WGS) entry which is preliminary data.</text>
</comment>
<proteinExistence type="predicted"/>
<dbReference type="Proteomes" id="UP001189429">
    <property type="component" value="Unassembled WGS sequence"/>
</dbReference>
<accession>A0ABN9TA72</accession>
<feature type="non-terminal residue" evidence="1">
    <location>
        <position position="1"/>
    </location>
</feature>
<reference evidence="1" key="1">
    <citation type="submission" date="2023-10" db="EMBL/GenBank/DDBJ databases">
        <authorList>
            <person name="Chen Y."/>
            <person name="Shah S."/>
            <person name="Dougan E. K."/>
            <person name="Thang M."/>
            <person name="Chan C."/>
        </authorList>
    </citation>
    <scope>NUCLEOTIDE SEQUENCE [LARGE SCALE GENOMIC DNA]</scope>
</reference>
<evidence type="ECO:0000313" key="2">
    <source>
        <dbReference type="Proteomes" id="UP001189429"/>
    </source>
</evidence>
<dbReference type="EMBL" id="CAUYUJ010014504">
    <property type="protein sequence ID" value="CAK0842077.1"/>
    <property type="molecule type" value="Genomic_DNA"/>
</dbReference>
<protein>
    <submittedName>
        <fullName evidence="1">Uncharacterized protein</fullName>
    </submittedName>
</protein>